<sequence>MAPLSGKKASKPVYKTDIPFTETKWPHTSPQDQQVILDLLCNLIEPLGIHRKIYISPSAGKKRKRKEESNKESPPAPAPPLTHHLLIGLNSITRHLSAQAGVETSPYLASASKSESATPTTDKSSPSKIAVLIIPTLTPSASLAHAHLPTLLHLSAARPSGSTHSALPRLVTLPPSSENRIASALHIPRVGAIAVLESAPGADFLIQYVREKVGFVECAYIDQGLKAEWKGIKGSF</sequence>
<dbReference type="Proteomes" id="UP000799428">
    <property type="component" value="Unassembled WGS sequence"/>
</dbReference>
<evidence type="ECO:0000256" key="1">
    <source>
        <dbReference type="SAM" id="MobiDB-lite"/>
    </source>
</evidence>
<name>A0A6G1KQF8_9PLEO</name>
<organism evidence="2 3">
    <name type="scientific">Pleomassaria siparia CBS 279.74</name>
    <dbReference type="NCBI Taxonomy" id="1314801"/>
    <lineage>
        <taxon>Eukaryota</taxon>
        <taxon>Fungi</taxon>
        <taxon>Dikarya</taxon>
        <taxon>Ascomycota</taxon>
        <taxon>Pezizomycotina</taxon>
        <taxon>Dothideomycetes</taxon>
        <taxon>Pleosporomycetidae</taxon>
        <taxon>Pleosporales</taxon>
        <taxon>Pleomassariaceae</taxon>
        <taxon>Pleomassaria</taxon>
    </lineage>
</organism>
<protein>
    <submittedName>
        <fullName evidence="2">Uncharacterized protein</fullName>
    </submittedName>
</protein>
<dbReference type="GO" id="GO:0034965">
    <property type="term" value="P:intronic box C/D snoRNA processing"/>
    <property type="evidence" value="ECO:0007669"/>
    <property type="project" value="TreeGrafter"/>
</dbReference>
<dbReference type="OrthoDB" id="20109at2759"/>
<dbReference type="PANTHER" id="PTHR28272:SF1">
    <property type="entry name" value="RIBONUCLEASES P_MRP PROTEIN SUBUNIT POP3"/>
    <property type="match status" value="1"/>
</dbReference>
<accession>A0A6G1KQF8</accession>
<evidence type="ECO:0000313" key="2">
    <source>
        <dbReference type="EMBL" id="KAF2715126.1"/>
    </source>
</evidence>
<proteinExistence type="predicted"/>
<evidence type="ECO:0000313" key="3">
    <source>
        <dbReference type="Proteomes" id="UP000799428"/>
    </source>
</evidence>
<dbReference type="GO" id="GO:0006364">
    <property type="term" value="P:rRNA processing"/>
    <property type="evidence" value="ECO:0007669"/>
    <property type="project" value="InterPro"/>
</dbReference>
<dbReference type="InterPro" id="IPR013241">
    <property type="entry name" value="RNase_P_Pop3"/>
</dbReference>
<reference evidence="2" key="1">
    <citation type="journal article" date="2020" name="Stud. Mycol.">
        <title>101 Dothideomycetes genomes: a test case for predicting lifestyles and emergence of pathogens.</title>
        <authorList>
            <person name="Haridas S."/>
            <person name="Albert R."/>
            <person name="Binder M."/>
            <person name="Bloem J."/>
            <person name="Labutti K."/>
            <person name="Salamov A."/>
            <person name="Andreopoulos B."/>
            <person name="Baker S."/>
            <person name="Barry K."/>
            <person name="Bills G."/>
            <person name="Bluhm B."/>
            <person name="Cannon C."/>
            <person name="Castanera R."/>
            <person name="Culley D."/>
            <person name="Daum C."/>
            <person name="Ezra D."/>
            <person name="Gonzalez J."/>
            <person name="Henrissat B."/>
            <person name="Kuo A."/>
            <person name="Liang C."/>
            <person name="Lipzen A."/>
            <person name="Lutzoni F."/>
            <person name="Magnuson J."/>
            <person name="Mondo S."/>
            <person name="Nolan M."/>
            <person name="Ohm R."/>
            <person name="Pangilinan J."/>
            <person name="Park H.-J."/>
            <person name="Ramirez L."/>
            <person name="Alfaro M."/>
            <person name="Sun H."/>
            <person name="Tritt A."/>
            <person name="Yoshinaga Y."/>
            <person name="Zwiers L.-H."/>
            <person name="Turgeon B."/>
            <person name="Goodwin S."/>
            <person name="Spatafora J."/>
            <person name="Crous P."/>
            <person name="Grigoriev I."/>
        </authorList>
    </citation>
    <scope>NUCLEOTIDE SEQUENCE</scope>
    <source>
        <strain evidence="2">CBS 279.74</strain>
    </source>
</reference>
<feature type="region of interest" description="Disordered" evidence="1">
    <location>
        <begin position="58"/>
        <end position="83"/>
    </location>
</feature>
<dbReference type="GO" id="GO:0004526">
    <property type="term" value="F:ribonuclease P activity"/>
    <property type="evidence" value="ECO:0007669"/>
    <property type="project" value="TreeGrafter"/>
</dbReference>
<dbReference type="EMBL" id="MU005764">
    <property type="protein sequence ID" value="KAF2715126.1"/>
    <property type="molecule type" value="Genomic_DNA"/>
</dbReference>
<dbReference type="GO" id="GO:0000172">
    <property type="term" value="C:ribonuclease MRP complex"/>
    <property type="evidence" value="ECO:0007669"/>
    <property type="project" value="TreeGrafter"/>
</dbReference>
<dbReference type="GO" id="GO:0005829">
    <property type="term" value="C:cytosol"/>
    <property type="evidence" value="ECO:0007669"/>
    <property type="project" value="TreeGrafter"/>
</dbReference>
<dbReference type="GO" id="GO:0000171">
    <property type="term" value="F:ribonuclease MRP activity"/>
    <property type="evidence" value="ECO:0007669"/>
    <property type="project" value="TreeGrafter"/>
</dbReference>
<dbReference type="GO" id="GO:0005655">
    <property type="term" value="C:nucleolar ribonuclease P complex"/>
    <property type="evidence" value="ECO:0007669"/>
    <property type="project" value="TreeGrafter"/>
</dbReference>
<dbReference type="PANTHER" id="PTHR28272">
    <property type="entry name" value="RIBONUCLEASES P/MRP PROTEIN SUBUNIT POP3"/>
    <property type="match status" value="1"/>
</dbReference>
<dbReference type="GO" id="GO:0008033">
    <property type="term" value="P:tRNA processing"/>
    <property type="evidence" value="ECO:0007669"/>
    <property type="project" value="InterPro"/>
</dbReference>
<keyword evidence="3" id="KW-1185">Reference proteome</keyword>
<dbReference type="AlphaFoldDB" id="A0A6G1KQF8"/>
<gene>
    <name evidence="2" type="ORF">K504DRAFT_396169</name>
</gene>